<evidence type="ECO:0000256" key="9">
    <source>
        <dbReference type="ARBA" id="ARBA00030757"/>
    </source>
</evidence>
<dbReference type="Proteomes" id="UP001519291">
    <property type="component" value="Unassembled WGS sequence"/>
</dbReference>
<keyword evidence="6" id="KW-0489">Methyltransferase</keyword>
<dbReference type="PANTHER" id="PTHR11579">
    <property type="entry name" value="PROTEIN-L-ISOASPARTATE O-METHYLTRANSFERASE"/>
    <property type="match status" value="1"/>
</dbReference>
<dbReference type="RefSeq" id="WP_307841844.1">
    <property type="nucleotide sequence ID" value="NZ_JAGIOH010000001.1"/>
</dbReference>
<dbReference type="EMBL" id="JAGIOH010000001">
    <property type="protein sequence ID" value="MBP2400789.1"/>
    <property type="molecule type" value="Genomic_DNA"/>
</dbReference>
<reference evidence="13 14" key="1">
    <citation type="submission" date="2021-03" db="EMBL/GenBank/DDBJ databases">
        <title>Sequencing the genomes of 1000 actinobacteria strains.</title>
        <authorList>
            <person name="Klenk H.-P."/>
        </authorList>
    </citation>
    <scope>NUCLEOTIDE SEQUENCE [LARGE SCALE GENOMIC DNA]</scope>
    <source>
        <strain evidence="13 14">DSM 41480</strain>
    </source>
</reference>
<proteinExistence type="inferred from homology"/>
<evidence type="ECO:0000256" key="5">
    <source>
        <dbReference type="ARBA" id="ARBA00022490"/>
    </source>
</evidence>
<sequence>MDRATAEGRWAQEVYGGPDDLTITQVTNGPATSSLSCEAVVADMLDCLMLEPGHRVLELGTGQGRNSALMAWRTGPGLITSVEKDAGLAAAAQRSLDAVHAGVAVRTGDGVTGWPHGTPYDRVISTYAVEDVPWSWIEKTRPGGRIVTPWGRLGHVALTVAEDGRTATGWMQGLAAFMPSRTATSRRGWAQVRGDQAPDEEQPFTSDLSPLREPDVLFAVRVALPDVAVITRPGESGIGVDTWLHDGRTSWASITAPGGGIPTAYRGGPRHLLDEVQSAIAYWRAQGKPSLWDFGMTVSAHRQYTWCKSPSNGAYGPPPVREPTWDTTGSVNPR</sequence>
<dbReference type="Pfam" id="PF01135">
    <property type="entry name" value="PCMT"/>
    <property type="match status" value="1"/>
</dbReference>
<dbReference type="GeneID" id="91567151"/>
<dbReference type="InterPro" id="IPR029063">
    <property type="entry name" value="SAM-dependent_MTases_sf"/>
</dbReference>
<comment type="caution">
    <text evidence="13">The sequence shown here is derived from an EMBL/GenBank/DDBJ whole genome shotgun (WGS) entry which is preliminary data.</text>
</comment>
<dbReference type="SUPFAM" id="SSF53335">
    <property type="entry name" value="S-adenosyl-L-methionine-dependent methyltransferases"/>
    <property type="match status" value="1"/>
</dbReference>
<feature type="region of interest" description="Disordered" evidence="12">
    <location>
        <begin position="311"/>
        <end position="334"/>
    </location>
</feature>
<accession>A0ABS4XW97</accession>
<feature type="compositionally biased region" description="Polar residues" evidence="12">
    <location>
        <begin position="325"/>
        <end position="334"/>
    </location>
</feature>
<protein>
    <recommendedName>
        <fullName evidence="4">Protein-L-isoaspartate O-methyltransferase</fullName>
        <ecNumber evidence="3">2.1.1.77</ecNumber>
    </recommendedName>
    <alternativeName>
        <fullName evidence="11">L-isoaspartyl protein carboxyl methyltransferase</fullName>
    </alternativeName>
    <alternativeName>
        <fullName evidence="9">Protein L-isoaspartyl methyltransferase</fullName>
    </alternativeName>
    <alternativeName>
        <fullName evidence="10">Protein-beta-aspartate methyltransferase</fullName>
    </alternativeName>
</protein>
<evidence type="ECO:0000313" key="13">
    <source>
        <dbReference type="EMBL" id="MBP2400789.1"/>
    </source>
</evidence>
<evidence type="ECO:0000256" key="10">
    <source>
        <dbReference type="ARBA" id="ARBA00031323"/>
    </source>
</evidence>
<evidence type="ECO:0000256" key="3">
    <source>
        <dbReference type="ARBA" id="ARBA00011890"/>
    </source>
</evidence>
<dbReference type="Gene3D" id="3.40.50.150">
    <property type="entry name" value="Vaccinia Virus protein VP39"/>
    <property type="match status" value="1"/>
</dbReference>
<keyword evidence="7" id="KW-0808">Transferase</keyword>
<dbReference type="PANTHER" id="PTHR11579:SF0">
    <property type="entry name" value="PROTEIN-L-ISOASPARTATE(D-ASPARTATE) O-METHYLTRANSFERASE"/>
    <property type="match status" value="1"/>
</dbReference>
<dbReference type="EC" id="2.1.1.77" evidence="3"/>
<evidence type="ECO:0000313" key="14">
    <source>
        <dbReference type="Proteomes" id="UP001519291"/>
    </source>
</evidence>
<evidence type="ECO:0000256" key="7">
    <source>
        <dbReference type="ARBA" id="ARBA00022679"/>
    </source>
</evidence>
<dbReference type="InterPro" id="IPR000682">
    <property type="entry name" value="PCMT"/>
</dbReference>
<evidence type="ECO:0000256" key="4">
    <source>
        <dbReference type="ARBA" id="ARBA00013346"/>
    </source>
</evidence>
<organism evidence="13 14">
    <name type="scientific">Streptomyces syringium</name>
    <dbReference type="NCBI Taxonomy" id="76729"/>
    <lineage>
        <taxon>Bacteria</taxon>
        <taxon>Bacillati</taxon>
        <taxon>Actinomycetota</taxon>
        <taxon>Actinomycetes</taxon>
        <taxon>Kitasatosporales</taxon>
        <taxon>Streptomycetaceae</taxon>
        <taxon>Streptomyces</taxon>
    </lineage>
</organism>
<evidence type="ECO:0000256" key="6">
    <source>
        <dbReference type="ARBA" id="ARBA00022603"/>
    </source>
</evidence>
<name>A0ABS4XW97_9ACTN</name>
<keyword evidence="14" id="KW-1185">Reference proteome</keyword>
<evidence type="ECO:0000256" key="11">
    <source>
        <dbReference type="ARBA" id="ARBA00031350"/>
    </source>
</evidence>
<gene>
    <name evidence="13" type="ORF">JO379_000258</name>
</gene>
<evidence type="ECO:0000256" key="2">
    <source>
        <dbReference type="ARBA" id="ARBA00005369"/>
    </source>
</evidence>
<evidence type="ECO:0000256" key="1">
    <source>
        <dbReference type="ARBA" id="ARBA00004496"/>
    </source>
</evidence>
<dbReference type="CDD" id="cd02440">
    <property type="entry name" value="AdoMet_MTases"/>
    <property type="match status" value="1"/>
</dbReference>
<keyword evidence="8" id="KW-0949">S-adenosyl-L-methionine</keyword>
<evidence type="ECO:0000256" key="12">
    <source>
        <dbReference type="SAM" id="MobiDB-lite"/>
    </source>
</evidence>
<comment type="subcellular location">
    <subcellularLocation>
        <location evidence="1">Cytoplasm</location>
    </subcellularLocation>
</comment>
<evidence type="ECO:0000256" key="8">
    <source>
        <dbReference type="ARBA" id="ARBA00022691"/>
    </source>
</evidence>
<comment type="similarity">
    <text evidence="2">Belongs to the methyltransferase superfamily. L-isoaspartyl/D-aspartyl protein methyltransferase family.</text>
</comment>
<keyword evidence="5" id="KW-0963">Cytoplasm</keyword>